<dbReference type="OrthoDB" id="265955at2759"/>
<protein>
    <submittedName>
        <fullName evidence="2">Uncharacterized protein</fullName>
    </submittedName>
</protein>
<keyword evidence="3" id="KW-1185">Reference proteome</keyword>
<feature type="compositionally biased region" description="Polar residues" evidence="1">
    <location>
        <begin position="110"/>
        <end position="119"/>
    </location>
</feature>
<organism evidence="2 3">
    <name type="scientific">Kipferlia bialata</name>
    <dbReference type="NCBI Taxonomy" id="797122"/>
    <lineage>
        <taxon>Eukaryota</taxon>
        <taxon>Metamonada</taxon>
        <taxon>Carpediemonas-like organisms</taxon>
        <taxon>Kipferlia</taxon>
    </lineage>
</organism>
<evidence type="ECO:0000313" key="2">
    <source>
        <dbReference type="EMBL" id="GIQ85901.1"/>
    </source>
</evidence>
<dbReference type="AlphaFoldDB" id="A0A9K3GKP8"/>
<dbReference type="EMBL" id="BDIP01002200">
    <property type="protein sequence ID" value="GIQ85901.1"/>
    <property type="molecule type" value="Genomic_DNA"/>
</dbReference>
<accession>A0A9K3GKP8</accession>
<evidence type="ECO:0000313" key="3">
    <source>
        <dbReference type="Proteomes" id="UP000265618"/>
    </source>
</evidence>
<comment type="caution">
    <text evidence="2">The sequence shown here is derived from an EMBL/GenBank/DDBJ whole genome shotgun (WGS) entry which is preliminary data.</text>
</comment>
<reference evidence="2 3" key="1">
    <citation type="journal article" date="2018" name="PLoS ONE">
        <title>The draft genome of Kipferlia bialata reveals reductive genome evolution in fornicate parasites.</title>
        <authorList>
            <person name="Tanifuji G."/>
            <person name="Takabayashi S."/>
            <person name="Kume K."/>
            <person name="Takagi M."/>
            <person name="Nakayama T."/>
            <person name="Kamikawa R."/>
            <person name="Inagaki Y."/>
            <person name="Hashimoto T."/>
        </authorList>
    </citation>
    <scope>NUCLEOTIDE SEQUENCE [LARGE SCALE GENOMIC DNA]</scope>
    <source>
        <strain evidence="2">NY0173</strain>
    </source>
</reference>
<proteinExistence type="predicted"/>
<dbReference type="Proteomes" id="UP000265618">
    <property type="component" value="Unassembled WGS sequence"/>
</dbReference>
<name>A0A9K3GKP8_9EUKA</name>
<evidence type="ECO:0000256" key="1">
    <source>
        <dbReference type="SAM" id="MobiDB-lite"/>
    </source>
</evidence>
<feature type="compositionally biased region" description="Basic residues" evidence="1">
    <location>
        <begin position="120"/>
        <end position="129"/>
    </location>
</feature>
<gene>
    <name evidence="2" type="ORF">KIPB_007648</name>
</gene>
<feature type="region of interest" description="Disordered" evidence="1">
    <location>
        <begin position="110"/>
        <end position="198"/>
    </location>
</feature>
<sequence length="198" mass="22113">MEIQGGLCCRWCGRKWFAGSVRHHEIQCRKKCVSLLERYENLYNIDTHTTIPPYTEEPIPSTRMRDAYNSWASNHFMTETFVPCLHCNRKMAALSILEHCQSCQTYSAAASPGNRTQITPKKKAGKKPLSHTSGHATPKHSKRYARSDAFSQSAFAREALANTTPQPPRSGQPIHGRERELGATTGSMHREGSAQGLG</sequence>
<feature type="non-terminal residue" evidence="2">
    <location>
        <position position="1"/>
    </location>
</feature>